<dbReference type="EMBL" id="PFNG01000274">
    <property type="protein sequence ID" value="PIZ34534.1"/>
    <property type="molecule type" value="Genomic_DNA"/>
</dbReference>
<comment type="caution">
    <text evidence="3">The sequence shown here is derived from an EMBL/GenBank/DDBJ whole genome shotgun (WGS) entry which is preliminary data.</text>
</comment>
<dbReference type="SUPFAM" id="SSF53756">
    <property type="entry name" value="UDP-Glycosyltransferase/glycogen phosphorylase"/>
    <property type="match status" value="2"/>
</dbReference>
<dbReference type="GO" id="GO:0005737">
    <property type="term" value="C:cytoplasm"/>
    <property type="evidence" value="ECO:0007669"/>
    <property type="project" value="TreeGrafter"/>
</dbReference>
<dbReference type="GO" id="GO:0005978">
    <property type="term" value="P:glycogen biosynthetic process"/>
    <property type="evidence" value="ECO:0007669"/>
    <property type="project" value="InterPro"/>
</dbReference>
<dbReference type="Pfam" id="PF05693">
    <property type="entry name" value="Glycogen_syn"/>
    <property type="match status" value="1"/>
</dbReference>
<name>A0A2M7T4R7_9ACTN</name>
<evidence type="ECO:0000256" key="1">
    <source>
        <dbReference type="ARBA" id="ARBA00022676"/>
    </source>
</evidence>
<dbReference type="AlphaFoldDB" id="A0A2M7T4R7"/>
<accession>A0A2M7T4R7</accession>
<dbReference type="Proteomes" id="UP000230956">
    <property type="component" value="Unassembled WGS sequence"/>
</dbReference>
<gene>
    <name evidence="3" type="ORF">COY37_11730</name>
</gene>
<keyword evidence="1" id="KW-0328">Glycosyltransferase</keyword>
<dbReference type="InterPro" id="IPR008631">
    <property type="entry name" value="Glycogen_synth"/>
</dbReference>
<evidence type="ECO:0008006" key="5">
    <source>
        <dbReference type="Google" id="ProtNLM"/>
    </source>
</evidence>
<keyword evidence="2" id="KW-0808">Transferase</keyword>
<organism evidence="3 4">
    <name type="scientific">Candidatus Aquicultor secundus</name>
    <dbReference type="NCBI Taxonomy" id="1973895"/>
    <lineage>
        <taxon>Bacteria</taxon>
        <taxon>Bacillati</taxon>
        <taxon>Actinomycetota</taxon>
        <taxon>Candidatus Aquicultoria</taxon>
        <taxon>Candidatus Aquicultorales</taxon>
        <taxon>Candidatus Aquicultoraceae</taxon>
        <taxon>Candidatus Aquicultor</taxon>
    </lineage>
</organism>
<protein>
    <recommendedName>
        <fullName evidence="5">Glycosyltransferase</fullName>
    </recommendedName>
</protein>
<sequence>MGDSPYLFEVSWEVANKVGGIYTVLESKSALVKEEYGDNYFLIGPYLPGKSESQFIERPMPSFLIKAQKDLAPEGIEFHFGTWLLESEPQVILVDFGREFNNLDAFKASLWDRYGVDSLFCGYDFDEPVAFSLAVGKLIESIKRIGLRKENLIVHAHEWLTGGVILYLDSTDLEFSTVFTTHATFLGRCLASAGINFYAEIDSINADEKAREIGITAKHILEKATALHADALTTVSGITGREAEVFYGRKPDVILPNGLNMAMFPTVQDITYMHREYRKYLRKFAQYYFFPYYSFDIEKTLFYFILGRYEMRCKGIDLFIDALAELNQKLKSKESDKTIVAMFCIPAGNSGVKSQLIEGKSLYQSISQAVNYSLDDVYDRIRRAYVGEHEFDIEWILGKEFLDKAGQDQRRFKQRGNPPLSTHELLNEQHDEILNMFKEKGLVNNEDDRVKVVFYPTYLSGVDGLLNLQFYNAMAGSHFGVFPSFYEPWGYTPLEAGALGVASVTTDLSGYGLALKELGLKKKLPGTYVIDRSNFDYEREKKDLLSILYEYTLLDSDERMELRLNANAQAKNFDWKILIKHYFKAHKLALSKSKVCAA</sequence>
<dbReference type="PANTHER" id="PTHR10176">
    <property type="entry name" value="GLYCOGEN SYNTHASE"/>
    <property type="match status" value="1"/>
</dbReference>
<evidence type="ECO:0000313" key="3">
    <source>
        <dbReference type="EMBL" id="PIZ34534.1"/>
    </source>
</evidence>
<dbReference type="Gene3D" id="3.40.50.2000">
    <property type="entry name" value="Glycogen Phosphorylase B"/>
    <property type="match status" value="2"/>
</dbReference>
<dbReference type="GO" id="GO:0004373">
    <property type="term" value="F:alpha-1,4-glucan glucosyltransferase (UDP-glucose donor) activity"/>
    <property type="evidence" value="ECO:0007669"/>
    <property type="project" value="InterPro"/>
</dbReference>
<proteinExistence type="predicted"/>
<dbReference type="RefSeq" id="WP_286977676.1">
    <property type="nucleotide sequence ID" value="NZ_PFNG01000274.1"/>
</dbReference>
<dbReference type="PANTHER" id="PTHR10176:SF3">
    <property type="entry name" value="GLYCOGEN [STARCH] SYNTHASE"/>
    <property type="match status" value="1"/>
</dbReference>
<evidence type="ECO:0000256" key="2">
    <source>
        <dbReference type="ARBA" id="ARBA00022679"/>
    </source>
</evidence>
<reference evidence="4" key="1">
    <citation type="submission" date="2017-09" db="EMBL/GenBank/DDBJ databases">
        <title>Depth-based differentiation of microbial function through sediment-hosted aquifers and enrichment of novel symbionts in the deep terrestrial subsurface.</title>
        <authorList>
            <person name="Probst A.J."/>
            <person name="Ladd B."/>
            <person name="Jarett J.K."/>
            <person name="Geller-Mcgrath D.E."/>
            <person name="Sieber C.M.K."/>
            <person name="Emerson J.B."/>
            <person name="Anantharaman K."/>
            <person name="Thomas B.C."/>
            <person name="Malmstrom R."/>
            <person name="Stieglmeier M."/>
            <person name="Klingl A."/>
            <person name="Woyke T."/>
            <person name="Ryan C.M."/>
            <person name="Banfield J.F."/>
        </authorList>
    </citation>
    <scope>NUCLEOTIDE SEQUENCE [LARGE SCALE GENOMIC DNA]</scope>
</reference>
<evidence type="ECO:0000313" key="4">
    <source>
        <dbReference type="Proteomes" id="UP000230956"/>
    </source>
</evidence>